<gene>
    <name evidence="11" type="ORF">RHP51_19000</name>
</gene>
<dbReference type="InterPro" id="IPR017853">
    <property type="entry name" value="GH"/>
</dbReference>
<comment type="subcellular location">
    <subcellularLocation>
        <location evidence="1">Secreted</location>
    </subcellularLocation>
</comment>
<evidence type="ECO:0000313" key="12">
    <source>
        <dbReference type="Proteomes" id="UP001302806"/>
    </source>
</evidence>
<evidence type="ECO:0000256" key="8">
    <source>
        <dbReference type="ARBA" id="ARBA00038929"/>
    </source>
</evidence>
<organism evidence="11 12">
    <name type="scientific">Thalassobellus suaedae</name>
    <dbReference type="NCBI Taxonomy" id="3074124"/>
    <lineage>
        <taxon>Bacteria</taxon>
        <taxon>Pseudomonadati</taxon>
        <taxon>Bacteroidota</taxon>
        <taxon>Flavobacteriia</taxon>
        <taxon>Flavobacteriales</taxon>
        <taxon>Flavobacteriaceae</taxon>
        <taxon>Thalassobellus</taxon>
    </lineage>
</organism>
<comment type="catalytic activity">
    <reaction evidence="7">
        <text>Successive hydrolysis of beta-D-glucose units from the non-reducing ends of (1-&gt;3)-beta-D-glucans, releasing alpha-glucose.</text>
        <dbReference type="EC" id="3.2.1.58"/>
    </reaction>
</comment>
<dbReference type="RefSeq" id="WP_415865607.1">
    <property type="nucleotide sequence ID" value="NZ_CP134537.1"/>
</dbReference>
<dbReference type="EMBL" id="CP134537">
    <property type="protein sequence ID" value="WNH09081.1"/>
    <property type="molecule type" value="Genomic_DNA"/>
</dbReference>
<keyword evidence="4 9" id="KW-0378">Hydrolase</keyword>
<keyword evidence="5 9" id="KW-0326">Glycosidase</keyword>
<name>A0ABY9XT26_9FLAO</name>
<dbReference type="EC" id="3.2.1.58" evidence="8"/>
<evidence type="ECO:0000256" key="1">
    <source>
        <dbReference type="ARBA" id="ARBA00004613"/>
    </source>
</evidence>
<evidence type="ECO:0000256" key="9">
    <source>
        <dbReference type="RuleBase" id="RU361153"/>
    </source>
</evidence>
<evidence type="ECO:0000256" key="6">
    <source>
        <dbReference type="ARBA" id="ARBA00023316"/>
    </source>
</evidence>
<dbReference type="Proteomes" id="UP001302806">
    <property type="component" value="Chromosome"/>
</dbReference>
<dbReference type="InterPro" id="IPR001547">
    <property type="entry name" value="Glyco_hydro_5"/>
</dbReference>
<dbReference type="Gene3D" id="3.20.20.80">
    <property type="entry name" value="Glycosidases"/>
    <property type="match status" value="1"/>
</dbReference>
<evidence type="ECO:0000256" key="3">
    <source>
        <dbReference type="ARBA" id="ARBA00022729"/>
    </source>
</evidence>
<protein>
    <recommendedName>
        <fullName evidence="8">glucan 1,3-beta-glucosidase</fullName>
        <ecNumber evidence="8">3.2.1.58</ecNumber>
    </recommendedName>
</protein>
<comment type="similarity">
    <text evidence="9">Belongs to the glycosyl hydrolase 5 (cellulase A) family.</text>
</comment>
<evidence type="ECO:0000256" key="2">
    <source>
        <dbReference type="ARBA" id="ARBA00022525"/>
    </source>
</evidence>
<evidence type="ECO:0000256" key="5">
    <source>
        <dbReference type="ARBA" id="ARBA00023295"/>
    </source>
</evidence>
<keyword evidence="2" id="KW-0964">Secreted</keyword>
<sequence length="64" mass="7309">MNMVRVPFYWMEIMYNDGTIKPQGFDQLDWVIAECNSRNMYVILDLHGAPGGMNGFITSGKSTF</sequence>
<accession>A0ABY9XT26</accession>
<dbReference type="InterPro" id="IPR050386">
    <property type="entry name" value="Glycosyl_hydrolase_5"/>
</dbReference>
<evidence type="ECO:0000256" key="4">
    <source>
        <dbReference type="ARBA" id="ARBA00022801"/>
    </source>
</evidence>
<evidence type="ECO:0000313" key="11">
    <source>
        <dbReference type="EMBL" id="WNH09081.1"/>
    </source>
</evidence>
<reference evidence="11 12" key="1">
    <citation type="submission" date="2023-09" db="EMBL/GenBank/DDBJ databases">
        <title>Thalassobella suaedae gen. nov., sp. nov., a marine bacterium of the family Flavobacteriaceae isolated from a halophyte Suaeda japonica.</title>
        <authorList>
            <person name="Lee S.Y."/>
            <person name="Hwang C.Y."/>
        </authorList>
    </citation>
    <scope>NUCLEOTIDE SEQUENCE [LARGE SCALE GENOMIC DNA]</scope>
    <source>
        <strain evidence="11 12">HL-DH14</strain>
    </source>
</reference>
<evidence type="ECO:0000256" key="7">
    <source>
        <dbReference type="ARBA" id="ARBA00036824"/>
    </source>
</evidence>
<evidence type="ECO:0000259" key="10">
    <source>
        <dbReference type="Pfam" id="PF00150"/>
    </source>
</evidence>
<proteinExistence type="inferred from homology"/>
<dbReference type="Pfam" id="PF00150">
    <property type="entry name" value="Cellulase"/>
    <property type="match status" value="1"/>
</dbReference>
<feature type="domain" description="Glycoside hydrolase family 5" evidence="10">
    <location>
        <begin position="1"/>
        <end position="50"/>
    </location>
</feature>
<dbReference type="SUPFAM" id="SSF51445">
    <property type="entry name" value="(Trans)glycosidases"/>
    <property type="match status" value="1"/>
</dbReference>
<keyword evidence="3" id="KW-0732">Signal</keyword>
<dbReference type="PANTHER" id="PTHR31297">
    <property type="entry name" value="GLUCAN ENDO-1,6-BETA-GLUCOSIDASE B"/>
    <property type="match status" value="1"/>
</dbReference>
<keyword evidence="6" id="KW-0961">Cell wall biogenesis/degradation</keyword>
<dbReference type="PANTHER" id="PTHR31297:SF1">
    <property type="entry name" value="GLUCAN 1,3-BETA-GLUCOSIDASE I_II-RELATED"/>
    <property type="match status" value="1"/>
</dbReference>